<feature type="compositionally biased region" description="Basic and acidic residues" evidence="1">
    <location>
        <begin position="134"/>
        <end position="143"/>
    </location>
</feature>
<evidence type="ECO:0000313" key="3">
    <source>
        <dbReference type="Proteomes" id="UP000011740"/>
    </source>
</evidence>
<feature type="compositionally biased region" description="Gly residues" evidence="1">
    <location>
        <begin position="105"/>
        <end position="115"/>
    </location>
</feature>
<dbReference type="PATRIC" id="fig|1223523.3.peg.794"/>
<gene>
    <name evidence="2" type="ORF">H340_03899</name>
</gene>
<feature type="compositionally biased region" description="Basic and acidic residues" evidence="1">
    <location>
        <begin position="163"/>
        <end position="173"/>
    </location>
</feature>
<accession>M3BQF9</accession>
<evidence type="ECO:0000313" key="2">
    <source>
        <dbReference type="EMBL" id="EMF01930.1"/>
    </source>
</evidence>
<proteinExistence type="predicted"/>
<reference evidence="2 3" key="1">
    <citation type="journal article" date="2013" name="Genome Announc.">
        <title>Whole-Genome Shotgun Assembly and Analysis of the Genome of Streptomyces mobaraensis DSM 40847, a Strain for Industrial Production of Microbial Transglutaminase.</title>
        <authorList>
            <person name="Yang H."/>
            <person name="He T."/>
            <person name="Wu W."/>
            <person name="Zhu W."/>
            <person name="Lu B."/>
            <person name="Sun W."/>
        </authorList>
    </citation>
    <scope>NUCLEOTIDE SEQUENCE [LARGE SCALE GENOMIC DNA]</scope>
    <source>
        <strain evidence="2 3">DSM 40847</strain>
    </source>
</reference>
<name>M3BQF9_STRM1</name>
<protein>
    <submittedName>
        <fullName evidence="2">Uncharacterized protein</fullName>
    </submittedName>
</protein>
<sequence length="188" mass="18554">MLVPVIDEPVGQLLGPLAGLGRAEVVQGQQRAARQGLQLPFGVVPGARAQARVEVGGGGRFPAQTDPSAEQGADGAVRLVRLARARGAGDQQRRAFGDARPAGTGASGAGDLVGPGGDLRVVGQGSAVAGGDPRVSEFQRGDGLDVPFLDGGGGEVDAATGKDAVEPVGERADPVGLAGEGGGQRSPP</sequence>
<feature type="region of interest" description="Disordered" evidence="1">
    <location>
        <begin position="88"/>
        <end position="115"/>
    </location>
</feature>
<feature type="region of interest" description="Disordered" evidence="1">
    <location>
        <begin position="130"/>
        <end position="188"/>
    </location>
</feature>
<evidence type="ECO:0000256" key="1">
    <source>
        <dbReference type="SAM" id="MobiDB-lite"/>
    </source>
</evidence>
<organism evidence="2 3">
    <name type="scientific">Streptomyces mobaraensis (strain ATCC 29032 / DSM 40847 / JCM 4168 / NBRC 13819 / NCIMB 11159 / IPCR 16-22)</name>
    <dbReference type="NCBI Taxonomy" id="1223523"/>
    <lineage>
        <taxon>Bacteria</taxon>
        <taxon>Bacillati</taxon>
        <taxon>Actinomycetota</taxon>
        <taxon>Actinomycetes</taxon>
        <taxon>Kitasatosporales</taxon>
        <taxon>Streptomycetaceae</taxon>
        <taxon>Streptomyces</taxon>
    </lineage>
</organism>
<dbReference type="AlphaFoldDB" id="M3BQF9"/>
<dbReference type="EMBL" id="AORZ01000006">
    <property type="protein sequence ID" value="EMF01930.1"/>
    <property type="molecule type" value="Genomic_DNA"/>
</dbReference>
<comment type="caution">
    <text evidence="2">The sequence shown here is derived from an EMBL/GenBank/DDBJ whole genome shotgun (WGS) entry which is preliminary data.</text>
</comment>
<feature type="compositionally biased region" description="Gly residues" evidence="1">
    <location>
        <begin position="178"/>
        <end position="188"/>
    </location>
</feature>
<dbReference type="Proteomes" id="UP000011740">
    <property type="component" value="Unassembled WGS sequence"/>
</dbReference>